<dbReference type="GO" id="GO:0051453">
    <property type="term" value="P:regulation of intracellular pH"/>
    <property type="evidence" value="ECO:0007669"/>
    <property type="project" value="TreeGrafter"/>
</dbReference>
<feature type="transmembrane region" description="Helical" evidence="11">
    <location>
        <begin position="307"/>
        <end position="329"/>
    </location>
</feature>
<keyword evidence="9" id="KW-0050">Antiport</keyword>
<proteinExistence type="inferred from homology"/>
<reference evidence="13" key="1">
    <citation type="submission" date="2023-07" db="EMBL/GenBank/DDBJ databases">
        <authorList>
            <consortium name="AG Swart"/>
            <person name="Singh M."/>
            <person name="Singh A."/>
            <person name="Seah K."/>
            <person name="Emmerich C."/>
        </authorList>
    </citation>
    <scope>NUCLEOTIDE SEQUENCE</scope>
    <source>
        <strain evidence="13">DP1</strain>
    </source>
</reference>
<feature type="transmembrane region" description="Helical" evidence="11">
    <location>
        <begin position="42"/>
        <end position="63"/>
    </location>
</feature>
<dbReference type="PANTHER" id="PTHR10110">
    <property type="entry name" value="SODIUM/HYDROGEN EXCHANGER"/>
    <property type="match status" value="1"/>
</dbReference>
<evidence type="ECO:0000256" key="2">
    <source>
        <dbReference type="ARBA" id="ARBA00022448"/>
    </source>
</evidence>
<dbReference type="NCBIfam" id="TIGR00840">
    <property type="entry name" value="b_cpa1"/>
    <property type="match status" value="1"/>
</dbReference>
<feature type="transmembrane region" description="Helical" evidence="11">
    <location>
        <begin position="222"/>
        <end position="244"/>
    </location>
</feature>
<feature type="compositionally biased region" description="Polar residues" evidence="10">
    <location>
        <begin position="520"/>
        <end position="536"/>
    </location>
</feature>
<accession>A0AAD1U8T4</accession>
<dbReference type="GO" id="GO:0005886">
    <property type="term" value="C:plasma membrane"/>
    <property type="evidence" value="ECO:0007669"/>
    <property type="project" value="TreeGrafter"/>
</dbReference>
<protein>
    <recommendedName>
        <fullName evidence="9">Sodium/hydrogen exchanger</fullName>
    </recommendedName>
</protein>
<feature type="transmembrane region" description="Helical" evidence="11">
    <location>
        <begin position="341"/>
        <end position="367"/>
    </location>
</feature>
<evidence type="ECO:0000256" key="9">
    <source>
        <dbReference type="RuleBase" id="RU003722"/>
    </source>
</evidence>
<dbReference type="InterPro" id="IPR006153">
    <property type="entry name" value="Cation/H_exchanger_TM"/>
</dbReference>
<gene>
    <name evidence="13" type="ORF">ECRASSUSDP1_LOCUS5393</name>
</gene>
<dbReference type="GO" id="GO:0015385">
    <property type="term" value="F:sodium:proton antiporter activity"/>
    <property type="evidence" value="ECO:0007669"/>
    <property type="project" value="InterPro"/>
</dbReference>
<keyword evidence="2 9" id="KW-0813">Transport</keyword>
<evidence type="ECO:0000259" key="12">
    <source>
        <dbReference type="Pfam" id="PF00999"/>
    </source>
</evidence>
<dbReference type="Proteomes" id="UP001295684">
    <property type="component" value="Unassembled WGS sequence"/>
</dbReference>
<keyword evidence="5" id="KW-0915">Sodium</keyword>
<feature type="region of interest" description="Disordered" evidence="10">
    <location>
        <begin position="507"/>
        <end position="554"/>
    </location>
</feature>
<keyword evidence="3 9" id="KW-0812">Transmembrane</keyword>
<name>A0AAD1U8T4_EUPCR</name>
<feature type="transmembrane region" description="Helical" evidence="11">
    <location>
        <begin position="379"/>
        <end position="398"/>
    </location>
</feature>
<comment type="caution">
    <text evidence="13">The sequence shown here is derived from an EMBL/GenBank/DDBJ whole genome shotgun (WGS) entry which is preliminary data.</text>
</comment>
<evidence type="ECO:0000256" key="5">
    <source>
        <dbReference type="ARBA" id="ARBA00023053"/>
    </source>
</evidence>
<evidence type="ECO:0000313" key="14">
    <source>
        <dbReference type="Proteomes" id="UP001295684"/>
    </source>
</evidence>
<dbReference type="GO" id="GO:0098719">
    <property type="term" value="P:sodium ion import across plasma membrane"/>
    <property type="evidence" value="ECO:0007669"/>
    <property type="project" value="TreeGrafter"/>
</dbReference>
<dbReference type="Gene3D" id="6.10.140.1330">
    <property type="match status" value="1"/>
</dbReference>
<feature type="transmembrane region" description="Helical" evidence="11">
    <location>
        <begin position="98"/>
        <end position="119"/>
    </location>
</feature>
<dbReference type="PANTHER" id="PTHR10110:SF187">
    <property type="entry name" value="SODIUM_HYDROGEN EXCHANGER"/>
    <property type="match status" value="1"/>
</dbReference>
<organism evidence="13 14">
    <name type="scientific">Euplotes crassus</name>
    <dbReference type="NCBI Taxonomy" id="5936"/>
    <lineage>
        <taxon>Eukaryota</taxon>
        <taxon>Sar</taxon>
        <taxon>Alveolata</taxon>
        <taxon>Ciliophora</taxon>
        <taxon>Intramacronucleata</taxon>
        <taxon>Spirotrichea</taxon>
        <taxon>Hypotrichia</taxon>
        <taxon>Euplotida</taxon>
        <taxon>Euplotidae</taxon>
        <taxon>Moneuplotes</taxon>
    </lineage>
</organism>
<evidence type="ECO:0000256" key="3">
    <source>
        <dbReference type="ARBA" id="ARBA00022692"/>
    </source>
</evidence>
<dbReference type="InterPro" id="IPR018422">
    <property type="entry name" value="Cation/H_exchanger_CPA1"/>
</dbReference>
<evidence type="ECO:0000256" key="1">
    <source>
        <dbReference type="ARBA" id="ARBA00004141"/>
    </source>
</evidence>
<sequence>MSEEEDIDLEVEVILIIVLLIVYIFVAQLIEEQKIDFLHESGIAILLGAISGIIFLFVGSSPISFSGEGFFYFVLPPIIFGAGYTLKEKNFFKNIGYITLFGLLGTLISMVVMSAFVIIFNDYLFPLGHSQRLTTAECLLLSAVLCATDSVAALAIVKETEFPTLNSILFGEGVVNDAVAILIFKSVEKMIEEGKENVDEDIIDTRGVEVGIKEILATTKDFFILTLSSLGLGIAIGLISAFILKNIKSLRHHPTLEIFLIMLFGYMSYLLAELLNLSGIMTLFLCGVIMSHYTYHNVSKSSKVGSVVSITSIAFLAEAFLFTYLGLSIFSTESSSFSLNFTFLIIIAAVLARFASVFLSIAIYALFRRCVIEIDCKQLTLIWFSGLIRGAIAFALSLEIGPSIAPHRDQMVSTTLMMVLMTTVVLGGVMSAFAKLIGLDAEVTDEDELAGTHDSKIERLTDVVFKDKKKGLCKRMFRKLDNKILKPLFGGDMSKIKRASSFQSYMTTTTPKPAADTQALLRSSPSNDADMQNRTASLMRGANLDRISEHTDEN</sequence>
<comment type="similarity">
    <text evidence="9">Belongs to the monovalent cation:proton antiporter 1 (CPA1) transporter (TC 2.A.36) family.</text>
</comment>
<evidence type="ECO:0000256" key="8">
    <source>
        <dbReference type="ARBA" id="ARBA00023201"/>
    </source>
</evidence>
<evidence type="ECO:0000256" key="11">
    <source>
        <dbReference type="SAM" id="Phobius"/>
    </source>
</evidence>
<feature type="transmembrane region" description="Helical" evidence="11">
    <location>
        <begin position="410"/>
        <end position="433"/>
    </location>
</feature>
<evidence type="ECO:0000256" key="6">
    <source>
        <dbReference type="ARBA" id="ARBA00023065"/>
    </source>
</evidence>
<feature type="transmembrane region" description="Helical" evidence="11">
    <location>
        <begin position="139"/>
        <end position="157"/>
    </location>
</feature>
<keyword evidence="6 9" id="KW-0406">Ion transport</keyword>
<evidence type="ECO:0000256" key="4">
    <source>
        <dbReference type="ARBA" id="ARBA00022989"/>
    </source>
</evidence>
<dbReference type="EMBL" id="CAMPGE010005205">
    <property type="protein sequence ID" value="CAI2364053.1"/>
    <property type="molecule type" value="Genomic_DNA"/>
</dbReference>
<feature type="transmembrane region" description="Helical" evidence="11">
    <location>
        <begin position="69"/>
        <end position="86"/>
    </location>
</feature>
<keyword evidence="14" id="KW-1185">Reference proteome</keyword>
<dbReference type="InterPro" id="IPR004709">
    <property type="entry name" value="NaH_exchanger"/>
</dbReference>
<evidence type="ECO:0000256" key="10">
    <source>
        <dbReference type="SAM" id="MobiDB-lite"/>
    </source>
</evidence>
<keyword evidence="4 11" id="KW-1133">Transmembrane helix</keyword>
<dbReference type="AlphaFoldDB" id="A0AAD1U8T4"/>
<dbReference type="Pfam" id="PF00999">
    <property type="entry name" value="Na_H_Exchanger"/>
    <property type="match status" value="1"/>
</dbReference>
<evidence type="ECO:0000256" key="7">
    <source>
        <dbReference type="ARBA" id="ARBA00023136"/>
    </source>
</evidence>
<dbReference type="GO" id="GO:0015386">
    <property type="term" value="F:potassium:proton antiporter activity"/>
    <property type="evidence" value="ECO:0007669"/>
    <property type="project" value="TreeGrafter"/>
</dbReference>
<feature type="transmembrane region" description="Helical" evidence="11">
    <location>
        <begin position="12"/>
        <end position="30"/>
    </location>
</feature>
<keyword evidence="7 11" id="KW-0472">Membrane</keyword>
<dbReference type="PRINTS" id="PR01084">
    <property type="entry name" value="NAHEXCHNGR"/>
</dbReference>
<keyword evidence="8 9" id="KW-0739">Sodium transport</keyword>
<comment type="subcellular location">
    <subcellularLocation>
        <location evidence="1">Membrane</location>
        <topology evidence="1">Multi-pass membrane protein</topology>
    </subcellularLocation>
</comment>
<evidence type="ECO:0000313" key="13">
    <source>
        <dbReference type="EMBL" id="CAI2364053.1"/>
    </source>
</evidence>
<feature type="domain" description="Cation/H+ exchanger transmembrane" evidence="12">
    <location>
        <begin position="19"/>
        <end position="434"/>
    </location>
</feature>